<dbReference type="Gene3D" id="3.30.160.60">
    <property type="entry name" value="Classic Zinc Finger"/>
    <property type="match status" value="1"/>
</dbReference>
<dbReference type="Proteomes" id="UP000472268">
    <property type="component" value="Chromosome 7"/>
</dbReference>
<keyword evidence="4" id="KW-0862">Zinc</keyword>
<dbReference type="Ensembl" id="ENSSSUT00005004261.1">
    <property type="protein sequence ID" value="ENSSSUP00005003679.1"/>
    <property type="gene ID" value="ENSSSUG00005002416.1"/>
</dbReference>
<evidence type="ECO:0000256" key="4">
    <source>
        <dbReference type="ARBA" id="ARBA00022833"/>
    </source>
</evidence>
<evidence type="ECO:0000259" key="6">
    <source>
        <dbReference type="PROSITE" id="PS52027"/>
    </source>
</evidence>
<keyword evidence="1" id="KW-0479">Metal-binding</keyword>
<proteinExistence type="predicted"/>
<dbReference type="PANTHER" id="PTHR13555">
    <property type="entry name" value="C2H2 ZINC FINGER CGI-62-RELATED"/>
    <property type="match status" value="1"/>
</dbReference>
<evidence type="ECO:0000256" key="2">
    <source>
        <dbReference type="ARBA" id="ARBA00022737"/>
    </source>
</evidence>
<reference evidence="7 8" key="1">
    <citation type="submission" date="2019-05" db="EMBL/GenBank/DDBJ databases">
        <title>A Chromosome-scale Meerkat (S. suricatta) Genome Assembly.</title>
        <authorList>
            <person name="Dudchenko O."/>
            <person name="Lieberman Aiden E."/>
            <person name="Tung J."/>
            <person name="Barreiro L.B."/>
            <person name="Clutton-Brock T.H."/>
        </authorList>
    </citation>
    <scope>NUCLEOTIDE SEQUENCE [LARGE SCALE GENOMIC DNA]</scope>
</reference>
<dbReference type="Pfam" id="PF13913">
    <property type="entry name" value="zf-C2HC_2"/>
    <property type="match status" value="2"/>
</dbReference>
<evidence type="ECO:0000313" key="7">
    <source>
        <dbReference type="Ensembl" id="ENSSSUP00005003679.1"/>
    </source>
</evidence>
<organism evidence="7 8">
    <name type="scientific">Suricata suricatta</name>
    <name type="common">Meerkat</name>
    <dbReference type="NCBI Taxonomy" id="37032"/>
    <lineage>
        <taxon>Eukaryota</taxon>
        <taxon>Metazoa</taxon>
        <taxon>Chordata</taxon>
        <taxon>Craniata</taxon>
        <taxon>Vertebrata</taxon>
        <taxon>Euteleostomi</taxon>
        <taxon>Mammalia</taxon>
        <taxon>Eutheria</taxon>
        <taxon>Laurasiatheria</taxon>
        <taxon>Carnivora</taxon>
        <taxon>Feliformia</taxon>
        <taxon>Herpestidae</taxon>
        <taxon>Suricata</taxon>
    </lineage>
</organism>
<reference evidence="7" key="3">
    <citation type="submission" date="2025-09" db="UniProtKB">
        <authorList>
            <consortium name="Ensembl"/>
        </authorList>
    </citation>
    <scope>IDENTIFICATION</scope>
</reference>
<evidence type="ECO:0000256" key="3">
    <source>
        <dbReference type="ARBA" id="ARBA00022771"/>
    </source>
</evidence>
<accession>A0A673T3T2</accession>
<evidence type="ECO:0000256" key="5">
    <source>
        <dbReference type="PROSITE-ProRule" id="PRU01371"/>
    </source>
</evidence>
<evidence type="ECO:0000313" key="8">
    <source>
        <dbReference type="Proteomes" id="UP000472268"/>
    </source>
</evidence>
<dbReference type="PROSITE" id="PS52027">
    <property type="entry name" value="ZF_C2HC_C3H"/>
    <property type="match status" value="2"/>
</dbReference>
<dbReference type="InterPro" id="IPR049899">
    <property type="entry name" value="Znf_C2HC_C3H"/>
</dbReference>
<gene>
    <name evidence="7" type="primary">ZC2HC1B</name>
</gene>
<sequence>MAGTEAFLADGNQELLPCEVCGRRFAADVLERHGPICRKLFNKKRKPFNSLKQRLQGTDILLVRKAPQSKPQPVRRSNWRQQHEDFINAIRSAKQCTLAIKEGRPPPPPPPPSINPDYTQCPYCMRRFNDTAASRHINFCKDQSSRRVFDAAQTAAKLASRVQTRTQMRPKKEPTVTRAVGVLLQNRALESSSVAPTRPESCEKRSTCGKISDSRKHVMCEVGTAAAVGVQGVHSLNTQLVISSGPCFWSKTQTRIY</sequence>
<dbReference type="GO" id="GO:0008270">
    <property type="term" value="F:zinc ion binding"/>
    <property type="evidence" value="ECO:0007669"/>
    <property type="project" value="UniProtKB-KW"/>
</dbReference>
<keyword evidence="2" id="KW-0677">Repeat</keyword>
<reference evidence="7" key="2">
    <citation type="submission" date="2025-08" db="UniProtKB">
        <authorList>
            <consortium name="Ensembl"/>
        </authorList>
    </citation>
    <scope>IDENTIFICATION</scope>
</reference>
<dbReference type="OMA" id="ARHEPIC"/>
<dbReference type="InterPro" id="IPR026319">
    <property type="entry name" value="ZC2HC1A/B-like"/>
</dbReference>
<dbReference type="PANTHER" id="PTHR13555:SF36">
    <property type="entry name" value="ZINC FINGER C2HC DOMAIN-CONTAINING PROTEIN 1B"/>
    <property type="match status" value="1"/>
</dbReference>
<feature type="domain" description="C2HC/C3H-type" evidence="6">
    <location>
        <begin position="117"/>
        <end position="146"/>
    </location>
</feature>
<name>A0A673T3T2_SURSU</name>
<feature type="domain" description="C2HC/C3H-type" evidence="6">
    <location>
        <begin position="14"/>
        <end position="43"/>
    </location>
</feature>
<evidence type="ECO:0000256" key="1">
    <source>
        <dbReference type="ARBA" id="ARBA00022723"/>
    </source>
</evidence>
<protein>
    <submittedName>
        <fullName evidence="7">Zinc finger C2HC-type containing 1B</fullName>
    </submittedName>
</protein>
<keyword evidence="3 5" id="KW-0863">Zinc-finger</keyword>
<dbReference type="AlphaFoldDB" id="A0A673T3T2"/>
<keyword evidence="8" id="KW-1185">Reference proteome</keyword>